<feature type="chain" id="PRO_5024425558" description="Periplasmic heavy metal sensor" evidence="3">
    <location>
        <begin position="30"/>
        <end position="181"/>
    </location>
</feature>
<name>A0A5M6HN93_9HYPH</name>
<comment type="caution">
    <text evidence="4">The sequence shown here is derived from an EMBL/GenBank/DDBJ whole genome shotgun (WGS) entry which is preliminary data.</text>
</comment>
<evidence type="ECO:0000313" key="5">
    <source>
        <dbReference type="Proteomes" id="UP000323886"/>
    </source>
</evidence>
<keyword evidence="3" id="KW-0732">Signal</keyword>
<evidence type="ECO:0000256" key="3">
    <source>
        <dbReference type="SAM" id="SignalP"/>
    </source>
</evidence>
<keyword evidence="1" id="KW-0175">Coiled coil</keyword>
<dbReference type="EMBL" id="VWPL01000034">
    <property type="protein sequence ID" value="KAA5597257.1"/>
    <property type="molecule type" value="Genomic_DNA"/>
</dbReference>
<dbReference type="Proteomes" id="UP000323886">
    <property type="component" value="Unassembled WGS sequence"/>
</dbReference>
<reference evidence="4 5" key="1">
    <citation type="submission" date="2019-09" db="EMBL/GenBank/DDBJ databases">
        <title>Draft Whole-Genome sequence of Blastochloris sulfoviridis DSM 729.</title>
        <authorList>
            <person name="Meyer T.E."/>
            <person name="Kyndt J.A."/>
        </authorList>
    </citation>
    <scope>NUCLEOTIDE SEQUENCE [LARGE SCALE GENOMIC DNA]</scope>
    <source>
        <strain evidence="4 5">DSM 729</strain>
    </source>
</reference>
<accession>A0A5M6HN93</accession>
<evidence type="ECO:0000256" key="1">
    <source>
        <dbReference type="SAM" id="Coils"/>
    </source>
</evidence>
<gene>
    <name evidence="4" type="ORF">F1193_14400</name>
</gene>
<protein>
    <recommendedName>
        <fullName evidence="6">Periplasmic heavy metal sensor</fullName>
    </recommendedName>
</protein>
<evidence type="ECO:0000313" key="4">
    <source>
        <dbReference type="EMBL" id="KAA5597257.1"/>
    </source>
</evidence>
<dbReference type="Pfam" id="PF07813">
    <property type="entry name" value="LTXXQ"/>
    <property type="match status" value="1"/>
</dbReference>
<proteinExistence type="predicted"/>
<dbReference type="OrthoDB" id="8451554at2"/>
<feature type="region of interest" description="Disordered" evidence="2">
    <location>
        <begin position="23"/>
        <end position="48"/>
    </location>
</feature>
<organism evidence="4 5">
    <name type="scientific">Blastochloris sulfoviridis</name>
    <dbReference type="NCBI Taxonomy" id="50712"/>
    <lineage>
        <taxon>Bacteria</taxon>
        <taxon>Pseudomonadati</taxon>
        <taxon>Pseudomonadota</taxon>
        <taxon>Alphaproteobacteria</taxon>
        <taxon>Hyphomicrobiales</taxon>
        <taxon>Blastochloridaceae</taxon>
        <taxon>Blastochloris</taxon>
    </lineage>
</organism>
<dbReference type="GO" id="GO:0042597">
    <property type="term" value="C:periplasmic space"/>
    <property type="evidence" value="ECO:0007669"/>
    <property type="project" value="InterPro"/>
</dbReference>
<sequence length="181" mass="19639">MEDVMKISTLVLGAALAAGLAGTVAQAQAQPASGSDGSASPRASRWQPDAADRAAMLDARLAALKAGLKLTSEQEKLWPPVEKAIRDEAAKRQARRDEIRKLRAESKGPLDVLERLKLRADRMSESAADLKQLIEAVTPLHAKLDDAQKRRLGALLRFSERRFGPWGSDGKGPPHGPMMRM</sequence>
<feature type="coiled-coil region" evidence="1">
    <location>
        <begin position="85"/>
        <end position="133"/>
    </location>
</feature>
<feature type="signal peptide" evidence="3">
    <location>
        <begin position="1"/>
        <end position="29"/>
    </location>
</feature>
<dbReference type="AlphaFoldDB" id="A0A5M6HN93"/>
<evidence type="ECO:0008006" key="6">
    <source>
        <dbReference type="Google" id="ProtNLM"/>
    </source>
</evidence>
<dbReference type="InterPro" id="IPR012899">
    <property type="entry name" value="LTXXQ"/>
</dbReference>
<evidence type="ECO:0000256" key="2">
    <source>
        <dbReference type="SAM" id="MobiDB-lite"/>
    </source>
</evidence>
<keyword evidence="5" id="KW-1185">Reference proteome</keyword>